<feature type="domain" description="THAP-type" evidence="5">
    <location>
        <begin position="2"/>
        <end position="63"/>
    </location>
</feature>
<dbReference type="Proteomes" id="UP000053097">
    <property type="component" value="Unassembled WGS sequence"/>
</dbReference>
<accession>A0A026W201</accession>
<keyword evidence="2" id="KW-0863">Zinc-finger</keyword>
<dbReference type="InterPro" id="IPR006612">
    <property type="entry name" value="THAP_Znf"/>
</dbReference>
<keyword evidence="7" id="KW-1185">Reference proteome</keyword>
<dbReference type="EMBL" id="KK107541">
    <property type="protein sequence ID" value="EZA49089.1"/>
    <property type="molecule type" value="Genomic_DNA"/>
</dbReference>
<dbReference type="SUPFAM" id="SSF57716">
    <property type="entry name" value="Glucocorticoid receptor-like (DNA-binding domain)"/>
    <property type="match status" value="1"/>
</dbReference>
<name>A0A026W201_OOCBI</name>
<sequence length="75" mass="8944">MKACKRNERDININTARICSLHFQDECFEMQWTKPRAKKINLETVVPARQIRRLKMNSVPSLFLDVEKKKRIKAK</sequence>
<protein>
    <recommendedName>
        <fullName evidence="5">THAP-type domain-containing protein</fullName>
    </recommendedName>
</protein>
<gene>
    <name evidence="6" type="ORF">X777_12671</name>
</gene>
<evidence type="ECO:0000259" key="5">
    <source>
        <dbReference type="Pfam" id="PF05485"/>
    </source>
</evidence>
<evidence type="ECO:0000256" key="2">
    <source>
        <dbReference type="ARBA" id="ARBA00022771"/>
    </source>
</evidence>
<dbReference type="GO" id="GO:0003677">
    <property type="term" value="F:DNA binding"/>
    <property type="evidence" value="ECO:0007669"/>
    <property type="project" value="UniProtKB-KW"/>
</dbReference>
<dbReference type="GO" id="GO:0008270">
    <property type="term" value="F:zinc ion binding"/>
    <property type="evidence" value="ECO:0007669"/>
    <property type="project" value="UniProtKB-KW"/>
</dbReference>
<dbReference type="AlphaFoldDB" id="A0A026W201"/>
<evidence type="ECO:0000256" key="3">
    <source>
        <dbReference type="ARBA" id="ARBA00022833"/>
    </source>
</evidence>
<evidence type="ECO:0000313" key="7">
    <source>
        <dbReference type="Proteomes" id="UP000053097"/>
    </source>
</evidence>
<organism evidence="6 7">
    <name type="scientific">Ooceraea biroi</name>
    <name type="common">Clonal raider ant</name>
    <name type="synonym">Cerapachys biroi</name>
    <dbReference type="NCBI Taxonomy" id="2015173"/>
    <lineage>
        <taxon>Eukaryota</taxon>
        <taxon>Metazoa</taxon>
        <taxon>Ecdysozoa</taxon>
        <taxon>Arthropoda</taxon>
        <taxon>Hexapoda</taxon>
        <taxon>Insecta</taxon>
        <taxon>Pterygota</taxon>
        <taxon>Neoptera</taxon>
        <taxon>Endopterygota</taxon>
        <taxon>Hymenoptera</taxon>
        <taxon>Apocrita</taxon>
        <taxon>Aculeata</taxon>
        <taxon>Formicoidea</taxon>
        <taxon>Formicidae</taxon>
        <taxon>Dorylinae</taxon>
        <taxon>Ooceraea</taxon>
    </lineage>
</organism>
<keyword evidence="1" id="KW-0479">Metal-binding</keyword>
<evidence type="ECO:0000256" key="4">
    <source>
        <dbReference type="ARBA" id="ARBA00023125"/>
    </source>
</evidence>
<evidence type="ECO:0000256" key="1">
    <source>
        <dbReference type="ARBA" id="ARBA00022723"/>
    </source>
</evidence>
<dbReference type="Pfam" id="PF05485">
    <property type="entry name" value="THAP"/>
    <property type="match status" value="1"/>
</dbReference>
<proteinExistence type="predicted"/>
<keyword evidence="4" id="KW-0238">DNA-binding</keyword>
<keyword evidence="3" id="KW-0862">Zinc</keyword>
<evidence type="ECO:0000313" key="6">
    <source>
        <dbReference type="EMBL" id="EZA49089.1"/>
    </source>
</evidence>
<reference evidence="6 7" key="1">
    <citation type="journal article" date="2014" name="Curr. Biol.">
        <title>The genome of the clonal raider ant Cerapachys biroi.</title>
        <authorList>
            <person name="Oxley P.R."/>
            <person name="Ji L."/>
            <person name="Fetter-Pruneda I."/>
            <person name="McKenzie S.K."/>
            <person name="Li C."/>
            <person name="Hu H."/>
            <person name="Zhang G."/>
            <person name="Kronauer D.J."/>
        </authorList>
    </citation>
    <scope>NUCLEOTIDE SEQUENCE [LARGE SCALE GENOMIC DNA]</scope>
</reference>